<proteinExistence type="predicted"/>
<sequence length="110" mass="11783">MQLIQVEDGQTVGEALAQAGAPDEVVALMNNIFGTDPAGPELSIFAQQGPDDEEDEDEFDVDFEPDFDLSDEPEMAHEDKVEAVAQLGRILEGVSLAVETHASLLKSLVA</sequence>
<evidence type="ECO:0000256" key="1">
    <source>
        <dbReference type="SAM" id="MobiDB-lite"/>
    </source>
</evidence>
<evidence type="ECO:0000313" key="3">
    <source>
        <dbReference type="Proteomes" id="UP000324797"/>
    </source>
</evidence>
<evidence type="ECO:0000313" key="2">
    <source>
        <dbReference type="EMBL" id="TYO65431.1"/>
    </source>
</evidence>
<dbReference type="Proteomes" id="UP000324797">
    <property type="component" value="Unassembled WGS sequence"/>
</dbReference>
<reference evidence="2 3" key="1">
    <citation type="submission" date="2019-08" db="EMBL/GenBank/DDBJ databases">
        <title>Bradyrhizobium hipponensis sp. nov., a rhizobium isolated from a Lupinus angustifolius root nodule in Tunisia.</title>
        <authorList>
            <person name="Off K."/>
            <person name="Rejili M."/>
            <person name="Mars M."/>
            <person name="Brachmann A."/>
            <person name="Marin M."/>
        </authorList>
    </citation>
    <scope>NUCLEOTIDE SEQUENCE [LARGE SCALE GENOMIC DNA]</scope>
    <source>
        <strain evidence="3">aSej3</strain>
    </source>
</reference>
<comment type="caution">
    <text evidence="2">The sequence shown here is derived from an EMBL/GenBank/DDBJ whole genome shotgun (WGS) entry which is preliminary data.</text>
</comment>
<dbReference type="EMBL" id="VSTH01000051">
    <property type="protein sequence ID" value="TYO65431.1"/>
    <property type="molecule type" value="Genomic_DNA"/>
</dbReference>
<accession>A0A5S4YLZ8</accession>
<protein>
    <submittedName>
        <fullName evidence="2">Uncharacterized protein</fullName>
    </submittedName>
</protein>
<organism evidence="2 3">
    <name type="scientific">Bradyrhizobium hipponense</name>
    <dbReference type="NCBI Taxonomy" id="2605638"/>
    <lineage>
        <taxon>Bacteria</taxon>
        <taxon>Pseudomonadati</taxon>
        <taxon>Pseudomonadota</taxon>
        <taxon>Alphaproteobacteria</taxon>
        <taxon>Hyphomicrobiales</taxon>
        <taxon>Nitrobacteraceae</taxon>
        <taxon>Bradyrhizobium</taxon>
    </lineage>
</organism>
<name>A0A5S4YLZ8_9BRAD</name>
<keyword evidence="3" id="KW-1185">Reference proteome</keyword>
<dbReference type="RefSeq" id="WP_148740365.1">
    <property type="nucleotide sequence ID" value="NZ_VSTH01000051.1"/>
</dbReference>
<gene>
    <name evidence="2" type="ORF">FXV83_15965</name>
</gene>
<feature type="region of interest" description="Disordered" evidence="1">
    <location>
        <begin position="39"/>
        <end position="58"/>
    </location>
</feature>
<dbReference type="AlphaFoldDB" id="A0A5S4YLZ8"/>